<organism evidence="4 5">
    <name type="scientific">Aplysia californica</name>
    <name type="common">California sea hare</name>
    <dbReference type="NCBI Taxonomy" id="6500"/>
    <lineage>
        <taxon>Eukaryota</taxon>
        <taxon>Metazoa</taxon>
        <taxon>Spiralia</taxon>
        <taxon>Lophotrochozoa</taxon>
        <taxon>Mollusca</taxon>
        <taxon>Gastropoda</taxon>
        <taxon>Heterobranchia</taxon>
        <taxon>Euthyneura</taxon>
        <taxon>Tectipleura</taxon>
        <taxon>Aplysiida</taxon>
        <taxon>Aplysioidea</taxon>
        <taxon>Aplysiidae</taxon>
        <taxon>Aplysia</taxon>
    </lineage>
</organism>
<reference evidence="5" key="1">
    <citation type="submission" date="2025-08" db="UniProtKB">
        <authorList>
            <consortium name="RefSeq"/>
        </authorList>
    </citation>
    <scope>IDENTIFICATION</scope>
</reference>
<keyword evidence="3" id="KW-0732">Signal</keyword>
<feature type="compositionally biased region" description="Low complexity" evidence="2">
    <location>
        <begin position="61"/>
        <end position="73"/>
    </location>
</feature>
<evidence type="ECO:0000256" key="2">
    <source>
        <dbReference type="SAM" id="MobiDB-lite"/>
    </source>
</evidence>
<keyword evidence="1" id="KW-0175">Coiled coil</keyword>
<feature type="region of interest" description="Disordered" evidence="2">
    <location>
        <begin position="61"/>
        <end position="97"/>
    </location>
</feature>
<proteinExistence type="predicted"/>
<protein>
    <submittedName>
        <fullName evidence="5">Uncharacterized protein LOC106013752</fullName>
    </submittedName>
</protein>
<evidence type="ECO:0000256" key="1">
    <source>
        <dbReference type="SAM" id="Coils"/>
    </source>
</evidence>
<keyword evidence="4" id="KW-1185">Reference proteome</keyword>
<feature type="signal peptide" evidence="3">
    <location>
        <begin position="1"/>
        <end position="20"/>
    </location>
</feature>
<sequence length="131" mass="14138">MKFQVLLVLMALTSVALVSGERFSSLKNQIKQLREDVRGLHEDLEECTAELQARLDELGTTAAGQDAATTASAEIVTDVTDPTDSGGQSGMDGSQLSRSQLRKMRNVLLHAKNNLTGDVNDCEAMLDSLDD</sequence>
<accession>A0ABM1ADT1</accession>
<gene>
    <name evidence="5" type="primary">LOC106013752</name>
</gene>
<feature type="chain" id="PRO_5045704698" evidence="3">
    <location>
        <begin position="21"/>
        <end position="131"/>
    </location>
</feature>
<name>A0ABM1ADT1_APLCA</name>
<dbReference type="GeneID" id="106013752"/>
<dbReference type="RefSeq" id="XP_012945767.1">
    <property type="nucleotide sequence ID" value="XM_013090313.2"/>
</dbReference>
<evidence type="ECO:0000313" key="5">
    <source>
        <dbReference type="RefSeq" id="XP_012945767.1"/>
    </source>
</evidence>
<evidence type="ECO:0000313" key="4">
    <source>
        <dbReference type="Proteomes" id="UP000694888"/>
    </source>
</evidence>
<dbReference type="Proteomes" id="UP000694888">
    <property type="component" value="Unplaced"/>
</dbReference>
<evidence type="ECO:0000256" key="3">
    <source>
        <dbReference type="SAM" id="SignalP"/>
    </source>
</evidence>
<feature type="coiled-coil region" evidence="1">
    <location>
        <begin position="23"/>
        <end position="50"/>
    </location>
</feature>